<dbReference type="Proteomes" id="UP000023152">
    <property type="component" value="Unassembled WGS sequence"/>
</dbReference>
<feature type="compositionally biased region" description="Polar residues" evidence="1">
    <location>
        <begin position="369"/>
        <end position="385"/>
    </location>
</feature>
<feature type="non-terminal residue" evidence="2">
    <location>
        <position position="441"/>
    </location>
</feature>
<dbReference type="AlphaFoldDB" id="X6MKA9"/>
<feature type="compositionally biased region" description="Basic and acidic residues" evidence="1">
    <location>
        <begin position="422"/>
        <end position="431"/>
    </location>
</feature>
<feature type="region of interest" description="Disordered" evidence="1">
    <location>
        <begin position="362"/>
        <end position="385"/>
    </location>
</feature>
<proteinExistence type="predicted"/>
<evidence type="ECO:0000313" key="3">
    <source>
        <dbReference type="Proteomes" id="UP000023152"/>
    </source>
</evidence>
<feature type="non-terminal residue" evidence="2">
    <location>
        <position position="1"/>
    </location>
</feature>
<evidence type="ECO:0000313" key="2">
    <source>
        <dbReference type="EMBL" id="ETO13505.1"/>
    </source>
</evidence>
<reference evidence="2 3" key="1">
    <citation type="journal article" date="2013" name="Curr. Biol.">
        <title>The Genome of the Foraminiferan Reticulomyxa filosa.</title>
        <authorList>
            <person name="Glockner G."/>
            <person name="Hulsmann N."/>
            <person name="Schleicher M."/>
            <person name="Noegel A.A."/>
            <person name="Eichinger L."/>
            <person name="Gallinger C."/>
            <person name="Pawlowski J."/>
            <person name="Sierra R."/>
            <person name="Euteneuer U."/>
            <person name="Pillet L."/>
            <person name="Moustafa A."/>
            <person name="Platzer M."/>
            <person name="Groth M."/>
            <person name="Szafranski K."/>
            <person name="Schliwa M."/>
        </authorList>
    </citation>
    <scope>NUCLEOTIDE SEQUENCE [LARGE SCALE GENOMIC DNA]</scope>
</reference>
<feature type="region of interest" description="Disordered" evidence="1">
    <location>
        <begin position="422"/>
        <end position="441"/>
    </location>
</feature>
<feature type="region of interest" description="Disordered" evidence="1">
    <location>
        <begin position="243"/>
        <end position="271"/>
    </location>
</feature>
<sequence>GNHNIISDKLFEYQCSKTTASLCFGPAKKQHEIIFDSVMDRDHVAQCIESIRRNSPMEVVRPGAETQGPTETHVGTQVEAGARGEEGIGKGVGPGPGPGPRPGIDVEAGVDGEIDTRRPSYTNTHTQTHSTFMDASVTRGNNHRRSTEMGTNTNPLTLSVDGHYRTTFANNNGSLGLGIPLGTGRDSMMLRQMDGDGEFDSTADLYEEEITASDYNQLKRGSASSNHGWEQTPSFGTNVQLTNSLSQSRSQNNTASATRNSSSRSGGLRVAVPNANTANGLSLQSSHTSYVTSTNMGSLSGSPVAADHSNTNHAVFCFVLFFSKKKKGPLLKPNSIFESSFAAKLAEQSNTPTPLKRVAVATTASSVAHRNQSAPGGTPTPTTNSMLVDRTKLFREKLEETQEDLEMDNYAVASPILDYANNDHDHDHDNELEISVSDHYI</sequence>
<organism evidence="2 3">
    <name type="scientific">Reticulomyxa filosa</name>
    <dbReference type="NCBI Taxonomy" id="46433"/>
    <lineage>
        <taxon>Eukaryota</taxon>
        <taxon>Sar</taxon>
        <taxon>Rhizaria</taxon>
        <taxon>Retaria</taxon>
        <taxon>Foraminifera</taxon>
        <taxon>Monothalamids</taxon>
        <taxon>Reticulomyxidae</taxon>
        <taxon>Reticulomyxa</taxon>
    </lineage>
</organism>
<feature type="compositionally biased region" description="Polar residues" evidence="1">
    <location>
        <begin position="243"/>
        <end position="252"/>
    </location>
</feature>
<comment type="caution">
    <text evidence="2">The sequence shown here is derived from an EMBL/GenBank/DDBJ whole genome shotgun (WGS) entry which is preliminary data.</text>
</comment>
<feature type="compositionally biased region" description="Low complexity" evidence="1">
    <location>
        <begin position="253"/>
        <end position="267"/>
    </location>
</feature>
<evidence type="ECO:0000256" key="1">
    <source>
        <dbReference type="SAM" id="MobiDB-lite"/>
    </source>
</evidence>
<dbReference type="EMBL" id="ASPP01020568">
    <property type="protein sequence ID" value="ETO13505.1"/>
    <property type="molecule type" value="Genomic_DNA"/>
</dbReference>
<gene>
    <name evidence="2" type="ORF">RFI_23863</name>
</gene>
<feature type="region of interest" description="Disordered" evidence="1">
    <location>
        <begin position="77"/>
        <end position="108"/>
    </location>
</feature>
<keyword evidence="3" id="KW-1185">Reference proteome</keyword>
<protein>
    <submittedName>
        <fullName evidence="2">Uncharacterized protein</fullName>
    </submittedName>
</protein>
<name>X6MKA9_RETFI</name>
<accession>X6MKA9</accession>